<dbReference type="InterPro" id="IPR009075">
    <property type="entry name" value="AcylCo_DH/oxidase_C"/>
</dbReference>
<dbReference type="Pfam" id="PF02770">
    <property type="entry name" value="Acyl-CoA_dh_M"/>
    <property type="match status" value="1"/>
</dbReference>
<dbReference type="EC" id="1.-.-.-" evidence="10"/>
<feature type="domain" description="Acyl-CoA dehydrogenase/oxidase N-terminal" evidence="9">
    <location>
        <begin position="7"/>
        <end position="117"/>
    </location>
</feature>
<keyword evidence="4 6" id="KW-0274">FAD</keyword>
<dbReference type="InterPro" id="IPR037069">
    <property type="entry name" value="AcylCoA_DH/ox_N_sf"/>
</dbReference>
<dbReference type="Gene3D" id="2.40.110.10">
    <property type="entry name" value="Butyryl-CoA Dehydrogenase, subunit A, domain 2"/>
    <property type="match status" value="1"/>
</dbReference>
<dbReference type="InterPro" id="IPR046373">
    <property type="entry name" value="Acyl-CoA_Oxase/DH_mid-dom_sf"/>
</dbReference>
<organism evidence="10 11">
    <name type="scientific">Streptodolium elevatio</name>
    <dbReference type="NCBI Taxonomy" id="3157996"/>
    <lineage>
        <taxon>Bacteria</taxon>
        <taxon>Bacillati</taxon>
        <taxon>Actinomycetota</taxon>
        <taxon>Actinomycetes</taxon>
        <taxon>Kitasatosporales</taxon>
        <taxon>Streptomycetaceae</taxon>
        <taxon>Streptodolium</taxon>
    </lineage>
</organism>
<name>A0ABV3DEU6_9ACTN</name>
<comment type="similarity">
    <text evidence="2 6">Belongs to the acyl-CoA dehydrogenase family.</text>
</comment>
<dbReference type="PANTHER" id="PTHR43884:SF20">
    <property type="entry name" value="ACYL-COA DEHYDROGENASE FADE28"/>
    <property type="match status" value="1"/>
</dbReference>
<comment type="cofactor">
    <cofactor evidence="1 6">
        <name>FAD</name>
        <dbReference type="ChEBI" id="CHEBI:57692"/>
    </cofactor>
</comment>
<gene>
    <name evidence="10" type="ORF">AB0C36_10440</name>
</gene>
<dbReference type="InterPro" id="IPR009100">
    <property type="entry name" value="AcylCoA_DH/oxidase_NM_dom_sf"/>
</dbReference>
<feature type="domain" description="Acyl-CoA dehydrogenase/oxidase C-terminal" evidence="7">
    <location>
        <begin position="225"/>
        <end position="356"/>
    </location>
</feature>
<keyword evidence="3 6" id="KW-0285">Flavoprotein</keyword>
<comment type="caution">
    <text evidence="10">The sequence shown here is derived from an EMBL/GenBank/DDBJ whole genome shotgun (WGS) entry which is preliminary data.</text>
</comment>
<dbReference type="InterPro" id="IPR006091">
    <property type="entry name" value="Acyl-CoA_Oxase/DH_mid-dom"/>
</dbReference>
<evidence type="ECO:0000259" key="7">
    <source>
        <dbReference type="Pfam" id="PF00441"/>
    </source>
</evidence>
<evidence type="ECO:0000256" key="6">
    <source>
        <dbReference type="RuleBase" id="RU362125"/>
    </source>
</evidence>
<dbReference type="EMBL" id="JBEZFP010000020">
    <property type="protein sequence ID" value="MEU8133917.1"/>
    <property type="molecule type" value="Genomic_DNA"/>
</dbReference>
<accession>A0ABV3DEU6</accession>
<dbReference type="Proteomes" id="UP001551482">
    <property type="component" value="Unassembled WGS sequence"/>
</dbReference>
<dbReference type="RefSeq" id="WP_358352163.1">
    <property type="nucleotide sequence ID" value="NZ_JBEZFP010000020.1"/>
</dbReference>
<dbReference type="PANTHER" id="PTHR43884">
    <property type="entry name" value="ACYL-COA DEHYDROGENASE"/>
    <property type="match status" value="1"/>
</dbReference>
<dbReference type="CDD" id="cd00567">
    <property type="entry name" value="ACAD"/>
    <property type="match status" value="1"/>
</dbReference>
<dbReference type="InterPro" id="IPR013786">
    <property type="entry name" value="AcylCoA_DH/ox_N"/>
</dbReference>
<keyword evidence="11" id="KW-1185">Reference proteome</keyword>
<protein>
    <submittedName>
        <fullName evidence="10">Acyl-CoA dehydrogenase family protein</fullName>
        <ecNumber evidence="10">1.-.-.-</ecNumber>
    </submittedName>
</protein>
<proteinExistence type="inferred from homology"/>
<dbReference type="Pfam" id="PF00441">
    <property type="entry name" value="Acyl-CoA_dh_1"/>
    <property type="match status" value="1"/>
</dbReference>
<reference evidence="10 11" key="1">
    <citation type="submission" date="2024-06" db="EMBL/GenBank/DDBJ databases">
        <title>The Natural Products Discovery Center: Release of the First 8490 Sequenced Strains for Exploring Actinobacteria Biosynthetic Diversity.</title>
        <authorList>
            <person name="Kalkreuter E."/>
            <person name="Kautsar S.A."/>
            <person name="Yang D."/>
            <person name="Bader C.D."/>
            <person name="Teijaro C.N."/>
            <person name="Fluegel L."/>
            <person name="Davis C.M."/>
            <person name="Simpson J.R."/>
            <person name="Lauterbach L."/>
            <person name="Steele A.D."/>
            <person name="Gui C."/>
            <person name="Meng S."/>
            <person name="Li G."/>
            <person name="Viehrig K."/>
            <person name="Ye F."/>
            <person name="Su P."/>
            <person name="Kiefer A.F."/>
            <person name="Nichols A."/>
            <person name="Cepeda A.J."/>
            <person name="Yan W."/>
            <person name="Fan B."/>
            <person name="Jiang Y."/>
            <person name="Adhikari A."/>
            <person name="Zheng C.-J."/>
            <person name="Schuster L."/>
            <person name="Cowan T.M."/>
            <person name="Smanski M.J."/>
            <person name="Chevrette M.G."/>
            <person name="De Carvalho L.P.S."/>
            <person name="Shen B."/>
        </authorList>
    </citation>
    <scope>NUCLEOTIDE SEQUENCE [LARGE SCALE GENOMIC DNA]</scope>
    <source>
        <strain evidence="10 11">NPDC048946</strain>
    </source>
</reference>
<dbReference type="SUPFAM" id="SSF56645">
    <property type="entry name" value="Acyl-CoA dehydrogenase NM domain-like"/>
    <property type="match status" value="1"/>
</dbReference>
<keyword evidence="5 6" id="KW-0560">Oxidoreductase</keyword>
<feature type="domain" description="Acyl-CoA oxidase/dehydrogenase middle" evidence="8">
    <location>
        <begin position="138"/>
        <end position="200"/>
    </location>
</feature>
<dbReference type="SUPFAM" id="SSF47203">
    <property type="entry name" value="Acyl-CoA dehydrogenase C-terminal domain-like"/>
    <property type="match status" value="1"/>
</dbReference>
<evidence type="ECO:0000256" key="3">
    <source>
        <dbReference type="ARBA" id="ARBA00022630"/>
    </source>
</evidence>
<sequence length="381" mass="40332">MGVSGIDEREELRRTVRAFLAEHADEAALRRAMESTVGHDPDVWRRFAGELGVTGLAVPEEYGGAGGIAELGVVCAEAGRVLMCGPFLSTALAGQVILASGDAEACAAYLPGIAAGETVATVAVAEADGRWRTSAQTSADTSHTSAARRGDGGWTLSGTKWFVTDGMTADLVLVAASTDDGPQVFAVRTDAVGLTRRPLATLDLTRRQARLDLDAVPARRVAAPDGAALVDHTLDVAATLLSIEQAAGARWLLEATTAYARDRVQFGRPIGSFQAVKHKLADVLVSVESAHSAAYRALDMWATGDPEFPLVASLAKAYCSEAYLHAAHEAVQLHGGIGFTWEHPAHLYLKRARSTHELFDPPSVHRARMAELLSVESGLPH</sequence>
<evidence type="ECO:0000313" key="10">
    <source>
        <dbReference type="EMBL" id="MEU8133917.1"/>
    </source>
</evidence>
<dbReference type="Gene3D" id="1.20.140.10">
    <property type="entry name" value="Butyryl-CoA Dehydrogenase, subunit A, domain 3"/>
    <property type="match status" value="1"/>
</dbReference>
<evidence type="ECO:0000259" key="9">
    <source>
        <dbReference type="Pfam" id="PF02771"/>
    </source>
</evidence>
<dbReference type="InterPro" id="IPR036250">
    <property type="entry name" value="AcylCo_DH-like_C"/>
</dbReference>
<dbReference type="GO" id="GO:0016491">
    <property type="term" value="F:oxidoreductase activity"/>
    <property type="evidence" value="ECO:0007669"/>
    <property type="project" value="UniProtKB-KW"/>
</dbReference>
<dbReference type="Gene3D" id="1.10.540.10">
    <property type="entry name" value="Acyl-CoA dehydrogenase/oxidase, N-terminal domain"/>
    <property type="match status" value="1"/>
</dbReference>
<dbReference type="Pfam" id="PF02771">
    <property type="entry name" value="Acyl-CoA_dh_N"/>
    <property type="match status" value="1"/>
</dbReference>
<evidence type="ECO:0000256" key="2">
    <source>
        <dbReference type="ARBA" id="ARBA00009347"/>
    </source>
</evidence>
<evidence type="ECO:0000313" key="11">
    <source>
        <dbReference type="Proteomes" id="UP001551482"/>
    </source>
</evidence>
<evidence type="ECO:0000256" key="5">
    <source>
        <dbReference type="ARBA" id="ARBA00023002"/>
    </source>
</evidence>
<evidence type="ECO:0000256" key="4">
    <source>
        <dbReference type="ARBA" id="ARBA00022827"/>
    </source>
</evidence>
<evidence type="ECO:0000259" key="8">
    <source>
        <dbReference type="Pfam" id="PF02770"/>
    </source>
</evidence>
<evidence type="ECO:0000256" key="1">
    <source>
        <dbReference type="ARBA" id="ARBA00001974"/>
    </source>
</evidence>